<dbReference type="AlphaFoldDB" id="A0A1I3VEK4"/>
<dbReference type="PANTHER" id="PTHR36302">
    <property type="entry name" value="BLR7088 PROTEIN"/>
    <property type="match status" value="1"/>
</dbReference>
<keyword evidence="3" id="KW-1185">Reference proteome</keyword>
<sequence length="161" mass="16615">MPLFRAMILAVAASAVLVPPLVAAEHQHVATTGDIRIVHAWARAAAAGSDTLVFMDIENKGAADRLLAAESEKASRAEIVGITMQDGNSGAMPLGPVDIAAGETLLDPGGMAIALRGLTGDLMKGEDFGLTLQFEKAGAVELDVEIEASDAMQHSHAGHAH</sequence>
<evidence type="ECO:0000256" key="1">
    <source>
        <dbReference type="SAM" id="SignalP"/>
    </source>
</evidence>
<dbReference type="Gene3D" id="2.60.40.1890">
    <property type="entry name" value="PCu(A)C copper chaperone"/>
    <property type="match status" value="1"/>
</dbReference>
<dbReference type="InterPro" id="IPR036182">
    <property type="entry name" value="PCuAC_sf"/>
</dbReference>
<dbReference type="PANTHER" id="PTHR36302:SF1">
    <property type="entry name" value="COPPER CHAPERONE PCU(A)C"/>
    <property type="match status" value="1"/>
</dbReference>
<accession>A0A1I3VEK4</accession>
<feature type="signal peptide" evidence="1">
    <location>
        <begin position="1"/>
        <end position="23"/>
    </location>
</feature>
<reference evidence="2 3" key="1">
    <citation type="submission" date="2016-10" db="EMBL/GenBank/DDBJ databases">
        <authorList>
            <person name="Varghese N."/>
            <person name="Submissions S."/>
        </authorList>
    </citation>
    <scope>NUCLEOTIDE SEQUENCE [LARGE SCALE GENOMIC DNA]</scope>
    <source>
        <strain evidence="2 3">DSM 21822</strain>
    </source>
</reference>
<dbReference type="InterPro" id="IPR007410">
    <property type="entry name" value="LpqE-like"/>
</dbReference>
<proteinExistence type="predicted"/>
<dbReference type="RefSeq" id="WP_188130303.1">
    <property type="nucleotide sequence ID" value="NZ_BSPE01000002.1"/>
</dbReference>
<dbReference type="InterPro" id="IPR058248">
    <property type="entry name" value="Lxx211020-like"/>
</dbReference>
<evidence type="ECO:0000313" key="3">
    <source>
        <dbReference type="Proteomes" id="UP000323300"/>
    </source>
</evidence>
<evidence type="ECO:0008006" key="4">
    <source>
        <dbReference type="Google" id="ProtNLM"/>
    </source>
</evidence>
<name>A0A1I3VEK4_9HYPH</name>
<dbReference type="SUPFAM" id="SSF110087">
    <property type="entry name" value="DR1885-like metal-binding protein"/>
    <property type="match status" value="1"/>
</dbReference>
<keyword evidence="1" id="KW-0732">Signal</keyword>
<gene>
    <name evidence="2" type="ORF">SAMN04488498_101352</name>
</gene>
<dbReference type="Proteomes" id="UP000323300">
    <property type="component" value="Unassembled WGS sequence"/>
</dbReference>
<dbReference type="Pfam" id="PF04314">
    <property type="entry name" value="PCuAC"/>
    <property type="match status" value="1"/>
</dbReference>
<evidence type="ECO:0000313" key="2">
    <source>
        <dbReference type="EMBL" id="SFJ92826.1"/>
    </source>
</evidence>
<organism evidence="2 3">
    <name type="scientific">Neomesorhizobium albiziae</name>
    <dbReference type="NCBI Taxonomy" id="335020"/>
    <lineage>
        <taxon>Bacteria</taxon>
        <taxon>Pseudomonadati</taxon>
        <taxon>Pseudomonadota</taxon>
        <taxon>Alphaproteobacteria</taxon>
        <taxon>Hyphomicrobiales</taxon>
        <taxon>Phyllobacteriaceae</taxon>
        <taxon>Neomesorhizobium</taxon>
    </lineage>
</organism>
<protein>
    <recommendedName>
        <fullName evidence="4">Copper(I)-binding protein</fullName>
    </recommendedName>
</protein>
<feature type="chain" id="PRO_5009302256" description="Copper(I)-binding protein" evidence="1">
    <location>
        <begin position="24"/>
        <end position="161"/>
    </location>
</feature>
<dbReference type="EMBL" id="FOSL01000001">
    <property type="protein sequence ID" value="SFJ92826.1"/>
    <property type="molecule type" value="Genomic_DNA"/>
</dbReference>